<reference evidence="10 11" key="1">
    <citation type="submission" date="2017-10" db="EMBL/GenBank/DDBJ databases">
        <title>The draft genome sequence of Lewinella marina KCTC 32374.</title>
        <authorList>
            <person name="Wang K."/>
        </authorList>
    </citation>
    <scope>NUCLEOTIDE SEQUENCE [LARGE SCALE GENOMIC DNA]</scope>
    <source>
        <strain evidence="10 11">MKG-38</strain>
    </source>
</reference>
<evidence type="ECO:0000313" key="10">
    <source>
        <dbReference type="EMBL" id="PHL00347.1"/>
    </source>
</evidence>
<dbReference type="Pfam" id="PF09827">
    <property type="entry name" value="CRISPR_Cas2"/>
    <property type="match status" value="1"/>
</dbReference>
<dbReference type="RefSeq" id="WP_099105327.1">
    <property type="nucleotide sequence ID" value="NZ_JAATJF010000001.1"/>
</dbReference>
<sequence length="87" mass="10340">MYVIAVYDVATERTNKMLKLCRRYLHWVQNSVFEGEIRAVELSELEAEALDIMDPTYDSFIIFTNTHVHRVNRRIFGRQRASTDQFL</sequence>
<evidence type="ECO:0000256" key="8">
    <source>
        <dbReference type="ARBA" id="ARBA00023118"/>
    </source>
</evidence>
<dbReference type="HAMAP" id="MF_01471">
    <property type="entry name" value="Cas2"/>
    <property type="match status" value="1"/>
</dbReference>
<keyword evidence="4 9" id="KW-0479">Metal-binding</keyword>
<evidence type="ECO:0000256" key="2">
    <source>
        <dbReference type="ARBA" id="ARBA00009959"/>
    </source>
</evidence>
<dbReference type="AlphaFoldDB" id="A0A2G0CK47"/>
<comment type="similarity">
    <text evidence="2 9">Belongs to the CRISPR-associated endoribonuclease Cas2 protein family.</text>
</comment>
<gene>
    <name evidence="9 10" type="primary">cas2</name>
    <name evidence="10" type="ORF">CGL56_04755</name>
</gene>
<keyword evidence="5 9" id="KW-0255">Endonuclease</keyword>
<protein>
    <recommendedName>
        <fullName evidence="9">CRISPR-associated endoribonuclease Cas2</fullName>
        <ecNumber evidence="9">3.1.-.-</ecNumber>
    </recommendedName>
</protein>
<evidence type="ECO:0000256" key="4">
    <source>
        <dbReference type="ARBA" id="ARBA00022723"/>
    </source>
</evidence>
<proteinExistence type="inferred from homology"/>
<feature type="binding site" evidence="9">
    <location>
        <position position="8"/>
    </location>
    <ligand>
        <name>Mg(2+)</name>
        <dbReference type="ChEBI" id="CHEBI:18420"/>
        <note>catalytic</note>
    </ligand>
</feature>
<dbReference type="InterPro" id="IPR021127">
    <property type="entry name" value="CRISPR_associated_Cas2"/>
</dbReference>
<dbReference type="NCBIfam" id="TIGR01573">
    <property type="entry name" value="cas2"/>
    <property type="match status" value="1"/>
</dbReference>
<dbReference type="GO" id="GO:0043571">
    <property type="term" value="P:maintenance of CRISPR repeat elements"/>
    <property type="evidence" value="ECO:0007669"/>
    <property type="project" value="UniProtKB-UniRule"/>
</dbReference>
<dbReference type="GO" id="GO:0016787">
    <property type="term" value="F:hydrolase activity"/>
    <property type="evidence" value="ECO:0007669"/>
    <property type="project" value="UniProtKB-KW"/>
</dbReference>
<dbReference type="PANTHER" id="PTHR34405">
    <property type="entry name" value="CRISPR-ASSOCIATED ENDORIBONUCLEASE CAS2"/>
    <property type="match status" value="1"/>
</dbReference>
<evidence type="ECO:0000256" key="6">
    <source>
        <dbReference type="ARBA" id="ARBA00022801"/>
    </source>
</evidence>
<evidence type="ECO:0000256" key="3">
    <source>
        <dbReference type="ARBA" id="ARBA00022722"/>
    </source>
</evidence>
<dbReference type="PANTHER" id="PTHR34405:SF1">
    <property type="entry name" value="CRISPR-ASSOCIATED ENDORIBONUCLEASE CAS2"/>
    <property type="match status" value="1"/>
</dbReference>
<accession>A0A2G0CK47</accession>
<dbReference type="Gene3D" id="3.30.70.240">
    <property type="match status" value="1"/>
</dbReference>
<dbReference type="GO" id="GO:0004521">
    <property type="term" value="F:RNA endonuclease activity"/>
    <property type="evidence" value="ECO:0007669"/>
    <property type="project" value="InterPro"/>
</dbReference>
<comment type="cofactor">
    <cofactor evidence="1 9">
        <name>Mg(2+)</name>
        <dbReference type="ChEBI" id="CHEBI:18420"/>
    </cofactor>
</comment>
<keyword evidence="6 9" id="KW-0378">Hydrolase</keyword>
<keyword evidence="3 9" id="KW-0540">Nuclease</keyword>
<dbReference type="SUPFAM" id="SSF143430">
    <property type="entry name" value="TTP0101/SSO1404-like"/>
    <property type="match status" value="1"/>
</dbReference>
<evidence type="ECO:0000256" key="5">
    <source>
        <dbReference type="ARBA" id="ARBA00022759"/>
    </source>
</evidence>
<comment type="caution">
    <text evidence="10">The sequence shown here is derived from an EMBL/GenBank/DDBJ whole genome shotgun (WGS) entry which is preliminary data.</text>
</comment>
<evidence type="ECO:0000256" key="1">
    <source>
        <dbReference type="ARBA" id="ARBA00001946"/>
    </source>
</evidence>
<comment type="subunit">
    <text evidence="9">Homodimer, forms a heterotetramer with a Cas1 homodimer.</text>
</comment>
<dbReference type="OrthoDB" id="279819at2"/>
<keyword evidence="7 9" id="KW-0460">Magnesium</keyword>
<organism evidence="10 11">
    <name type="scientific">Neolewinella marina</name>
    <dbReference type="NCBI Taxonomy" id="438751"/>
    <lineage>
        <taxon>Bacteria</taxon>
        <taxon>Pseudomonadati</taxon>
        <taxon>Bacteroidota</taxon>
        <taxon>Saprospiria</taxon>
        <taxon>Saprospirales</taxon>
        <taxon>Lewinellaceae</taxon>
        <taxon>Neolewinella</taxon>
    </lineage>
</organism>
<dbReference type="EMBL" id="PDLO01000001">
    <property type="protein sequence ID" value="PHL00347.1"/>
    <property type="molecule type" value="Genomic_DNA"/>
</dbReference>
<keyword evidence="8 9" id="KW-0051">Antiviral defense</keyword>
<name>A0A2G0CK47_9BACT</name>
<dbReference type="CDD" id="cd09725">
    <property type="entry name" value="Cas2_I_II_III"/>
    <property type="match status" value="1"/>
</dbReference>
<dbReference type="InterPro" id="IPR019199">
    <property type="entry name" value="Virulence_VapD/CRISPR_Cas2"/>
</dbReference>
<dbReference type="Proteomes" id="UP000226437">
    <property type="component" value="Unassembled WGS sequence"/>
</dbReference>
<dbReference type="GO" id="GO:0046872">
    <property type="term" value="F:metal ion binding"/>
    <property type="evidence" value="ECO:0007669"/>
    <property type="project" value="UniProtKB-UniRule"/>
</dbReference>
<evidence type="ECO:0000256" key="9">
    <source>
        <dbReference type="HAMAP-Rule" id="MF_01471"/>
    </source>
</evidence>
<dbReference type="EC" id="3.1.-.-" evidence="9"/>
<keyword evidence="11" id="KW-1185">Reference proteome</keyword>
<dbReference type="GO" id="GO:0051607">
    <property type="term" value="P:defense response to virus"/>
    <property type="evidence" value="ECO:0007669"/>
    <property type="project" value="UniProtKB-UniRule"/>
</dbReference>
<evidence type="ECO:0000256" key="7">
    <source>
        <dbReference type="ARBA" id="ARBA00022842"/>
    </source>
</evidence>
<evidence type="ECO:0000313" key="11">
    <source>
        <dbReference type="Proteomes" id="UP000226437"/>
    </source>
</evidence>
<comment type="function">
    <text evidence="9">CRISPR (clustered regularly interspaced short palindromic repeat), is an adaptive immune system that provides protection against mobile genetic elements (viruses, transposable elements and conjugative plasmids). CRISPR clusters contain sequences complementary to antecedent mobile elements and target invading nucleic acids. CRISPR clusters are transcribed and processed into CRISPR RNA (crRNA). Functions as a ssRNA-specific endoribonuclease. Involved in the integration of spacer DNA into the CRISPR cassette.</text>
</comment>